<dbReference type="KEGG" id="bps:BPSS1195"/>
<dbReference type="GO" id="GO:0043041">
    <property type="term" value="P:amino acid activation for nonribosomal peptide biosynthetic process"/>
    <property type="evidence" value="ECO:0007669"/>
    <property type="project" value="TreeGrafter"/>
</dbReference>
<dbReference type="AlphaFoldDB" id="Q63L16"/>
<dbReference type="SUPFAM" id="SSF52777">
    <property type="entry name" value="CoA-dependent acyltransferases"/>
    <property type="match status" value="2"/>
</dbReference>
<dbReference type="Proteomes" id="UP000000605">
    <property type="component" value="Chromosome 2"/>
</dbReference>
<dbReference type="Gene3D" id="3.30.559.10">
    <property type="entry name" value="Chloramphenicol acetyltransferase-like domain"/>
    <property type="match status" value="1"/>
</dbReference>
<sequence length="436" mass="45151">MSATSETALHGFRLSPVQQRVWTLTDAGRLPAAQRVVARFAWTAAPPSRAALEAALNALIGRHEILRARFARLPEMRLPLQTAPDGARLRLDGACAPDVPGTPDTPDMPDAGAPALHAAMDATGLVLSLPALCADGPTMLHLGAALAARLAGDDADGQAPLQFFDLAQWQHDLLAEEGAWRWPDGALQSAHGPWPALPALRSARAAAYRPARHACALPADTGARVGALCARLGVTPADLLCAVWAVLLHRLSGGDTLPVAIVADGRPFDELATALGPLAAPVPLSLSAALGAPDGTFAGLAKAAADARATAADLRHHLVPPDEARFAPFQIEVLDAGRADDALLRVVDVATAGEPALLKLSVLVGPGGALRADIDHDAGAVRDGGAIARLAEQFATLLDAVLANPDATFDEPDLLGAAERRLVTEDFQGPQVKPAR</sequence>
<dbReference type="GO" id="GO:0031177">
    <property type="term" value="F:phosphopantetheine binding"/>
    <property type="evidence" value="ECO:0007669"/>
    <property type="project" value="TreeGrafter"/>
</dbReference>
<dbReference type="Pfam" id="PF00668">
    <property type="entry name" value="Condensation"/>
    <property type="match status" value="1"/>
</dbReference>
<feature type="domain" description="Condensation" evidence="1">
    <location>
        <begin position="195"/>
        <end position="304"/>
    </location>
</feature>
<dbReference type="STRING" id="272560.BPSS1195"/>
<dbReference type="InterPro" id="IPR023213">
    <property type="entry name" value="CAT-like_dom_sf"/>
</dbReference>
<evidence type="ECO:0000313" key="2">
    <source>
        <dbReference type="EMBL" id="CAH38662.1"/>
    </source>
</evidence>
<dbReference type="EMBL" id="BX571966">
    <property type="protein sequence ID" value="CAH38662.1"/>
    <property type="molecule type" value="Genomic_DNA"/>
</dbReference>
<dbReference type="InterPro" id="IPR001242">
    <property type="entry name" value="Condensation_dom"/>
</dbReference>
<proteinExistence type="predicted"/>
<protein>
    <submittedName>
        <fullName evidence="2">Non-ribosomal peptide synthase</fullName>
    </submittedName>
</protein>
<dbReference type="GO" id="GO:0005737">
    <property type="term" value="C:cytoplasm"/>
    <property type="evidence" value="ECO:0007669"/>
    <property type="project" value="TreeGrafter"/>
</dbReference>
<dbReference type="PATRIC" id="fig|272560.6.peg.5363"/>
<dbReference type="eggNOG" id="COG1020">
    <property type="taxonomic scope" value="Bacteria"/>
</dbReference>
<reference evidence="2 3" key="1">
    <citation type="journal article" date="2004" name="Proc. Natl. Acad. Sci. U.S.A.">
        <title>Genomic plasticity of the causative agent of melioidosis, Burkholderia pseudomallei.</title>
        <authorList>
            <person name="Holden M.T.G."/>
            <person name="Titball R.W."/>
            <person name="Peacock S.J."/>
            <person name="Cerdeno-Tarraga A.M."/>
            <person name="Atkins T."/>
            <person name="Crossman L.C."/>
            <person name="Pitt T."/>
            <person name="Churcher C."/>
            <person name="Mungall K."/>
            <person name="Bentley S.D."/>
            <person name="Sebaihia M."/>
            <person name="Thomson N.R."/>
            <person name="Bason N."/>
            <person name="Beacham I.R."/>
            <person name="Brooks K."/>
            <person name="Brown K.A."/>
            <person name="Brown N.F."/>
            <person name="Challis G.L."/>
            <person name="Cherevach I."/>
            <person name="Chillingworth T."/>
            <person name="Cronin A."/>
            <person name="Crosset B."/>
            <person name="Davis P."/>
            <person name="DeShazer D."/>
            <person name="Feltwell T."/>
            <person name="Fraser A."/>
            <person name="Hance Z."/>
            <person name="Hauser H."/>
            <person name="Holroyd S."/>
            <person name="Jagels K."/>
            <person name="Keith K.E."/>
            <person name="Maddison M."/>
            <person name="Moule S."/>
            <person name="Price C."/>
            <person name="Quail M.A."/>
            <person name="Rabbinowitsch E."/>
            <person name="Rutherford K."/>
            <person name="Sanders M."/>
            <person name="Simmonds M."/>
            <person name="Songsivilai S."/>
            <person name="Stevens K."/>
            <person name="Tumapa S."/>
            <person name="Vesaratchavest M."/>
            <person name="Whitehead S."/>
            <person name="Yeats C."/>
            <person name="Barrell B.G."/>
            <person name="Oyston P.C.F."/>
            <person name="Parkhill J."/>
        </authorList>
    </citation>
    <scope>NUCLEOTIDE SEQUENCE [LARGE SCALE GENOMIC DNA]</scope>
    <source>
        <strain evidence="2 3">K96243</strain>
    </source>
</reference>
<dbReference type="GO" id="GO:0044550">
    <property type="term" value="P:secondary metabolite biosynthetic process"/>
    <property type="evidence" value="ECO:0007669"/>
    <property type="project" value="TreeGrafter"/>
</dbReference>
<organism evidence="2 3">
    <name type="scientific">Burkholderia pseudomallei (strain K96243)</name>
    <dbReference type="NCBI Taxonomy" id="272560"/>
    <lineage>
        <taxon>Bacteria</taxon>
        <taxon>Pseudomonadati</taxon>
        <taxon>Pseudomonadota</taxon>
        <taxon>Betaproteobacteria</taxon>
        <taxon>Burkholderiales</taxon>
        <taxon>Burkholderiaceae</taxon>
        <taxon>Burkholderia</taxon>
        <taxon>pseudomallei group</taxon>
    </lineage>
</organism>
<dbReference type="PANTHER" id="PTHR45527:SF1">
    <property type="entry name" value="FATTY ACID SYNTHASE"/>
    <property type="match status" value="1"/>
</dbReference>
<accession>Q63L16</accession>
<keyword evidence="3" id="KW-1185">Reference proteome</keyword>
<evidence type="ECO:0000259" key="1">
    <source>
        <dbReference type="Pfam" id="PF00668"/>
    </source>
</evidence>
<dbReference type="Gene3D" id="3.30.559.30">
    <property type="entry name" value="Nonribosomal peptide synthetase, condensation domain"/>
    <property type="match status" value="1"/>
</dbReference>
<dbReference type="PANTHER" id="PTHR45527">
    <property type="entry name" value="NONRIBOSOMAL PEPTIDE SYNTHETASE"/>
    <property type="match status" value="1"/>
</dbReference>
<dbReference type="GO" id="GO:0003824">
    <property type="term" value="F:catalytic activity"/>
    <property type="evidence" value="ECO:0007669"/>
    <property type="project" value="InterPro"/>
</dbReference>
<name>Q63L16_BURPS</name>
<evidence type="ECO:0000313" key="3">
    <source>
        <dbReference type="Proteomes" id="UP000000605"/>
    </source>
</evidence>
<gene>
    <name evidence="2" type="ordered locus">BPSS1195</name>
</gene>